<protein>
    <submittedName>
        <fullName evidence="5">LytR cell envelope-related transcriptional attenuator</fullName>
    </submittedName>
</protein>
<dbReference type="GO" id="GO:0005509">
    <property type="term" value="F:calcium ion binding"/>
    <property type="evidence" value="ECO:0007669"/>
    <property type="project" value="InterPro"/>
</dbReference>
<dbReference type="KEGG" id="maes:Ga0123461_1510"/>
<dbReference type="GO" id="GO:0033234">
    <property type="term" value="P:negative regulation of protein sumoylation"/>
    <property type="evidence" value="ECO:0007669"/>
    <property type="project" value="InterPro"/>
</dbReference>
<dbReference type="RefSeq" id="WP_100277756.1">
    <property type="nucleotide sequence ID" value="NZ_CP018799.1"/>
</dbReference>
<reference evidence="5 6" key="1">
    <citation type="submission" date="2016-12" db="EMBL/GenBank/DDBJ databases">
        <title>Isolation and genomic insights into novel planktonic Zetaproteobacteria from stratified waters of the Chesapeake Bay.</title>
        <authorList>
            <person name="McAllister S.M."/>
            <person name="Kato S."/>
            <person name="Chan C.S."/>
            <person name="Chiu B.K."/>
            <person name="Field E.K."/>
        </authorList>
    </citation>
    <scope>NUCLEOTIDE SEQUENCE [LARGE SCALE GENOMIC DNA]</scope>
    <source>
        <strain evidence="5 6">CP-5</strain>
    </source>
</reference>
<dbReference type="SMART" id="SM00028">
    <property type="entry name" value="TPR"/>
    <property type="match status" value="3"/>
</dbReference>
<feature type="repeat" description="TPR" evidence="3">
    <location>
        <begin position="118"/>
        <end position="151"/>
    </location>
</feature>
<evidence type="ECO:0000256" key="3">
    <source>
        <dbReference type="PROSITE-ProRule" id="PRU00339"/>
    </source>
</evidence>
<dbReference type="Gene3D" id="1.25.40.10">
    <property type="entry name" value="Tetratricopeptide repeat domain"/>
    <property type="match status" value="1"/>
</dbReference>
<proteinExistence type="predicted"/>
<evidence type="ECO:0000313" key="6">
    <source>
        <dbReference type="Proteomes" id="UP000231701"/>
    </source>
</evidence>
<dbReference type="PROSITE" id="PS50005">
    <property type="entry name" value="TPR"/>
    <property type="match status" value="2"/>
</dbReference>
<dbReference type="InterPro" id="IPR019734">
    <property type="entry name" value="TPR_rpt"/>
</dbReference>
<dbReference type="InterPro" id="IPR043375">
    <property type="entry name" value="FSCB"/>
</dbReference>
<dbReference type="Proteomes" id="UP000231701">
    <property type="component" value="Chromosome"/>
</dbReference>
<organism evidence="5 6">
    <name type="scientific">Mariprofundus aestuarium</name>
    <dbReference type="NCBI Taxonomy" id="1921086"/>
    <lineage>
        <taxon>Bacteria</taxon>
        <taxon>Pseudomonadati</taxon>
        <taxon>Pseudomonadota</taxon>
        <taxon>Candidatius Mariprofundia</taxon>
        <taxon>Mariprofundales</taxon>
        <taxon>Mariprofundaceae</taxon>
        <taxon>Mariprofundus</taxon>
    </lineage>
</organism>
<sequence length="600" mass="62253">MSVKYSRPLKQGTMMVYCLLLLAGCTTSYAMLDTIRPVFQVGGEATQSKAVNNYEKGKQLFAAGKYGLALEAFRQANAESPNSVNALNGIAACYDQIKRHDLATSYYHKALNIQPDSAKTLSNLGYSYMMQGKYADAEKVLQLALVHDPSNSRTTHNLEITHNRLAANKVEPTVNAIVMAEPAPVASAPVASAPVASAPVASAPVASAPVAAAPVASAPVASAPVAAAPVASAPVASAPVASAPVASAPVASAPVAAAPVASAPVASAPVAAAPVASAPVASAPVASAPVAPAPVASAPVAAAPVASAPVAPAPVASAPVAAAPVASAPVAPAPVASAPVAAAPVASAPVAAAVPAKVVEVKPTPQQPVKVVVLSVGNRIEISNGNGRNGMAKALTNFLKSRNEWVWKISNSRPFNQEKTTLYYLSGRQIEAEQLAIKVPAPVTLRETASNKNDSDLRLVIGHDFIYKTEKEIHMMAKVQDKVSMLSAHFSNVLMPARLEIANGNGREGMARLMTSVLARHGQTIRRVTNADNFDYSSSVIYYMPERRQDAEKIASMLPVKVEMKEMDITHRRVDIRIVIGKDLLEAVDYLTLISTLGNA</sequence>
<dbReference type="Pfam" id="PF13399">
    <property type="entry name" value="LytR_C"/>
    <property type="match status" value="2"/>
</dbReference>
<evidence type="ECO:0000256" key="1">
    <source>
        <dbReference type="ARBA" id="ARBA00022737"/>
    </source>
</evidence>
<dbReference type="PROSITE" id="PS51257">
    <property type="entry name" value="PROKAR_LIPOPROTEIN"/>
    <property type="match status" value="1"/>
</dbReference>
<gene>
    <name evidence="5" type="ORF">Ga0123461_1510</name>
</gene>
<dbReference type="PANTHER" id="PTHR36135:SF1">
    <property type="entry name" value="FIBROUS SHEATH CABYR-BINDING PROTEIN"/>
    <property type="match status" value="1"/>
</dbReference>
<keyword evidence="1" id="KW-0677">Repeat</keyword>
<dbReference type="Pfam" id="PF07719">
    <property type="entry name" value="TPR_2"/>
    <property type="match status" value="1"/>
</dbReference>
<dbReference type="Gene3D" id="3.30.70.2390">
    <property type="match status" value="2"/>
</dbReference>
<feature type="domain" description="LytR/CpsA/Psr regulator C-terminal" evidence="4">
    <location>
        <begin position="498"/>
        <end position="583"/>
    </location>
</feature>
<keyword evidence="6" id="KW-1185">Reference proteome</keyword>
<dbReference type="InterPro" id="IPR013105">
    <property type="entry name" value="TPR_2"/>
</dbReference>
<feature type="repeat" description="TPR" evidence="3">
    <location>
        <begin position="84"/>
        <end position="117"/>
    </location>
</feature>
<name>A0A2K8L4L5_MARES</name>
<dbReference type="EMBL" id="CP018799">
    <property type="protein sequence ID" value="ATX79924.1"/>
    <property type="molecule type" value="Genomic_DNA"/>
</dbReference>
<dbReference type="OrthoDB" id="8445347at2"/>
<evidence type="ECO:0000313" key="5">
    <source>
        <dbReference type="EMBL" id="ATX79924.1"/>
    </source>
</evidence>
<keyword evidence="2 3" id="KW-0802">TPR repeat</keyword>
<dbReference type="PANTHER" id="PTHR36135">
    <property type="entry name" value="FIBROUS SHEATH CABYR-BINDING PROTEIN"/>
    <property type="match status" value="1"/>
</dbReference>
<dbReference type="InterPro" id="IPR027381">
    <property type="entry name" value="LytR/CpsA/Psr_C"/>
</dbReference>
<dbReference type="AlphaFoldDB" id="A0A2K8L4L5"/>
<dbReference type="InterPro" id="IPR011990">
    <property type="entry name" value="TPR-like_helical_dom_sf"/>
</dbReference>
<dbReference type="SUPFAM" id="SSF48452">
    <property type="entry name" value="TPR-like"/>
    <property type="match status" value="1"/>
</dbReference>
<dbReference type="Pfam" id="PF13432">
    <property type="entry name" value="TPR_16"/>
    <property type="match status" value="1"/>
</dbReference>
<evidence type="ECO:0000259" key="4">
    <source>
        <dbReference type="Pfam" id="PF13399"/>
    </source>
</evidence>
<feature type="domain" description="LytR/CpsA/Psr regulator C-terminal" evidence="4">
    <location>
        <begin position="379"/>
        <end position="465"/>
    </location>
</feature>
<evidence type="ECO:0000256" key="2">
    <source>
        <dbReference type="ARBA" id="ARBA00022803"/>
    </source>
</evidence>
<accession>A0A2K8L4L5</accession>